<dbReference type="PANTHER" id="PTHR10127">
    <property type="entry name" value="DISCOIDIN, CUB, EGF, LAMININ , AND ZINC METALLOPROTEASE DOMAIN CONTAINING"/>
    <property type="match status" value="1"/>
</dbReference>
<dbReference type="GO" id="GO:0006508">
    <property type="term" value="P:proteolysis"/>
    <property type="evidence" value="ECO:0007669"/>
    <property type="project" value="UniProtKB-KW"/>
</dbReference>
<dbReference type="InterPro" id="IPR006026">
    <property type="entry name" value="Peptidase_Metallo"/>
</dbReference>
<dbReference type="STRING" id="53326.A0A016U6M4"/>
<dbReference type="Gene3D" id="3.40.390.10">
    <property type="entry name" value="Collagenase (Catalytic Domain)"/>
    <property type="match status" value="1"/>
</dbReference>
<dbReference type="OrthoDB" id="7721051at2759"/>
<reference evidence="6" key="1">
    <citation type="journal article" date="2015" name="Nat. Genet.">
        <title>The genome and transcriptome of the zoonotic hookworm Ancylostoma ceylanicum identify infection-specific gene families.</title>
        <authorList>
            <person name="Schwarz E.M."/>
            <person name="Hu Y."/>
            <person name="Antoshechkin I."/>
            <person name="Miller M.M."/>
            <person name="Sternberg P.W."/>
            <person name="Aroian R.V."/>
        </authorList>
    </citation>
    <scope>NUCLEOTIDE SEQUENCE</scope>
    <source>
        <strain evidence="6">HY135</strain>
    </source>
</reference>
<evidence type="ECO:0000313" key="5">
    <source>
        <dbReference type="EMBL" id="EYC10974.1"/>
    </source>
</evidence>
<keyword evidence="1" id="KW-1015">Disulfide bond</keyword>
<feature type="binding site" evidence="2">
    <location>
        <position position="135"/>
    </location>
    <ligand>
        <name>Zn(2+)</name>
        <dbReference type="ChEBI" id="CHEBI:29105"/>
        <note>catalytic</note>
    </ligand>
</feature>
<dbReference type="InterPro" id="IPR001506">
    <property type="entry name" value="Peptidase_M12A"/>
</dbReference>
<dbReference type="Pfam" id="PF01400">
    <property type="entry name" value="Astacin"/>
    <property type="match status" value="1"/>
</dbReference>
<dbReference type="InterPro" id="IPR024079">
    <property type="entry name" value="MetalloPept_cat_dom_sf"/>
</dbReference>
<feature type="binding site" evidence="2">
    <location>
        <position position="125"/>
    </location>
    <ligand>
        <name>Zn(2+)</name>
        <dbReference type="ChEBI" id="CHEBI:29105"/>
        <note>catalytic</note>
    </ligand>
</feature>
<dbReference type="GO" id="GO:0008270">
    <property type="term" value="F:zinc ion binding"/>
    <property type="evidence" value="ECO:0007669"/>
    <property type="project" value="UniProtKB-UniRule"/>
</dbReference>
<feature type="active site" evidence="2">
    <location>
        <position position="126"/>
    </location>
</feature>
<dbReference type="GO" id="GO:0004222">
    <property type="term" value="F:metalloendopeptidase activity"/>
    <property type="evidence" value="ECO:0007669"/>
    <property type="project" value="UniProtKB-UniRule"/>
</dbReference>
<keyword evidence="2 3" id="KW-0378">Hydrolase</keyword>
<dbReference type="PROSITE" id="PS51864">
    <property type="entry name" value="ASTACIN"/>
    <property type="match status" value="1"/>
</dbReference>
<proteinExistence type="predicted"/>
<organism evidence="5 6">
    <name type="scientific">Ancylostoma ceylanicum</name>
    <dbReference type="NCBI Taxonomy" id="53326"/>
    <lineage>
        <taxon>Eukaryota</taxon>
        <taxon>Metazoa</taxon>
        <taxon>Ecdysozoa</taxon>
        <taxon>Nematoda</taxon>
        <taxon>Chromadorea</taxon>
        <taxon>Rhabditida</taxon>
        <taxon>Rhabditina</taxon>
        <taxon>Rhabditomorpha</taxon>
        <taxon>Strongyloidea</taxon>
        <taxon>Ancylostomatidae</taxon>
        <taxon>Ancylostomatinae</taxon>
        <taxon>Ancylostoma</taxon>
    </lineage>
</organism>
<keyword evidence="2 3" id="KW-0479">Metal-binding</keyword>
<dbReference type="PANTHER" id="PTHR10127:SF880">
    <property type="entry name" value="ZINC METALLOPROTEINASE NAS-5"/>
    <property type="match status" value="1"/>
</dbReference>
<feature type="domain" description="Peptidase M12A" evidence="4">
    <location>
        <begin position="23"/>
        <end position="175"/>
    </location>
</feature>
<evidence type="ECO:0000256" key="2">
    <source>
        <dbReference type="PROSITE-ProRule" id="PRU01211"/>
    </source>
</evidence>
<accession>A0A016U6M4</accession>
<dbReference type="EMBL" id="JARK01001389">
    <property type="protein sequence ID" value="EYC10974.1"/>
    <property type="molecule type" value="Genomic_DNA"/>
</dbReference>
<name>A0A016U6M4_9BILA</name>
<evidence type="ECO:0000259" key="4">
    <source>
        <dbReference type="PROSITE" id="PS51864"/>
    </source>
</evidence>
<dbReference type="Proteomes" id="UP000024635">
    <property type="component" value="Unassembled WGS sequence"/>
</dbReference>
<dbReference type="AlphaFoldDB" id="A0A016U6M4"/>
<dbReference type="PRINTS" id="PR00480">
    <property type="entry name" value="ASTACIN"/>
</dbReference>
<gene>
    <name evidence="5" type="primary">Acey_s0053.g2400</name>
    <name evidence="5" type="ORF">Y032_0053g2400</name>
</gene>
<keyword evidence="6" id="KW-1185">Reference proteome</keyword>
<dbReference type="EC" id="3.4.24.-" evidence="3"/>
<evidence type="ECO:0000256" key="3">
    <source>
        <dbReference type="RuleBase" id="RU361183"/>
    </source>
</evidence>
<keyword evidence="2 3" id="KW-0862">Zinc</keyword>
<feature type="binding site" evidence="2">
    <location>
        <position position="129"/>
    </location>
    <ligand>
        <name>Zn(2+)</name>
        <dbReference type="ChEBI" id="CHEBI:29105"/>
        <note>catalytic</note>
    </ligand>
</feature>
<keyword evidence="2 3" id="KW-0645">Protease</keyword>
<comment type="caution">
    <text evidence="2">Lacks conserved residue(s) required for the propagation of feature annotation.</text>
</comment>
<dbReference type="SUPFAM" id="SSF55486">
    <property type="entry name" value="Metalloproteases ('zincins'), catalytic domain"/>
    <property type="match status" value="1"/>
</dbReference>
<evidence type="ECO:0000256" key="1">
    <source>
        <dbReference type="ARBA" id="ARBA00023157"/>
    </source>
</evidence>
<dbReference type="SMART" id="SM00235">
    <property type="entry name" value="ZnMc"/>
    <property type="match status" value="1"/>
</dbReference>
<comment type="caution">
    <text evidence="5">The sequence shown here is derived from an EMBL/GenBank/DDBJ whole genome shotgun (WGS) entry which is preliminary data.</text>
</comment>
<keyword evidence="2 3" id="KW-0482">Metalloprotease</keyword>
<sequence>MQGMPERFLTSDYHTFTLLFIIISIPHVRKWDEVKDDEGNYIIPFVIRGFYVDDEKKLIRDAMDDIGANTCIRFRERRDEETYVEIINKEGEGCSSSLGRLPSGNRLQLEASRIGNCVTKKIVFHELMHIIGMDHEHKRQDRDKYVKIHWENIEEGMWLKVRCTGVRANEATLGM</sequence>
<comment type="cofactor">
    <cofactor evidence="2 3">
        <name>Zn(2+)</name>
        <dbReference type="ChEBI" id="CHEBI:29105"/>
    </cofactor>
    <text evidence="2 3">Binds 1 zinc ion per subunit.</text>
</comment>
<evidence type="ECO:0000313" key="6">
    <source>
        <dbReference type="Proteomes" id="UP000024635"/>
    </source>
</evidence>
<protein>
    <recommendedName>
        <fullName evidence="3">Metalloendopeptidase</fullName>
        <ecNumber evidence="3">3.4.24.-</ecNumber>
    </recommendedName>
</protein>